<sequence>MAGEDYSYRVNLTQLDDAIATMAKFGADVEGWLREVDQHVADLHLSWSSQAATAQRAAHDRWMAGADEMRENLDELRAVARRAHTNYTGAAETNYGMWP</sequence>
<dbReference type="EMBL" id="QJKF01000010">
    <property type="protein sequence ID" value="PXX60387.1"/>
    <property type="molecule type" value="Genomic_DNA"/>
</dbReference>
<dbReference type="Pfam" id="PF06013">
    <property type="entry name" value="WXG100"/>
    <property type="match status" value="1"/>
</dbReference>
<dbReference type="Gene3D" id="1.10.287.1060">
    <property type="entry name" value="ESAT-6-like"/>
    <property type="match status" value="1"/>
</dbReference>
<protein>
    <recommendedName>
        <fullName evidence="1">ESAT-6-like protein</fullName>
    </recommendedName>
</protein>
<comment type="similarity">
    <text evidence="1">Belongs to the WXG100 family.</text>
</comment>
<proteinExistence type="inferred from homology"/>
<gene>
    <name evidence="2" type="ORF">DFR70_110229</name>
</gene>
<evidence type="ECO:0000313" key="2">
    <source>
        <dbReference type="EMBL" id="PXX60387.1"/>
    </source>
</evidence>
<dbReference type="InterPro" id="IPR010310">
    <property type="entry name" value="T7SS_ESAT-6-like"/>
</dbReference>
<comment type="caution">
    <text evidence="2">The sequence shown here is derived from an EMBL/GenBank/DDBJ whole genome shotgun (WGS) entry which is preliminary data.</text>
</comment>
<dbReference type="OrthoDB" id="4380842at2"/>
<evidence type="ECO:0000313" key="3">
    <source>
        <dbReference type="Proteomes" id="UP000247569"/>
    </source>
</evidence>
<reference evidence="2 3" key="1">
    <citation type="submission" date="2018-05" db="EMBL/GenBank/DDBJ databases">
        <title>Genomic Encyclopedia of Type Strains, Phase IV (KMG-IV): sequencing the most valuable type-strain genomes for metagenomic binning, comparative biology and taxonomic classification.</title>
        <authorList>
            <person name="Goeker M."/>
        </authorList>
    </citation>
    <scope>NUCLEOTIDE SEQUENCE [LARGE SCALE GENOMIC DNA]</scope>
    <source>
        <strain evidence="2 3">DSM 44704</strain>
    </source>
</reference>
<accession>A0A318KI97</accession>
<dbReference type="AlphaFoldDB" id="A0A318KI97"/>
<dbReference type="RefSeq" id="WP_040733078.1">
    <property type="nucleotide sequence ID" value="NZ_QJKF01000010.1"/>
</dbReference>
<dbReference type="SUPFAM" id="SSF140453">
    <property type="entry name" value="EsxAB dimer-like"/>
    <property type="match status" value="1"/>
</dbReference>
<evidence type="ECO:0000256" key="1">
    <source>
        <dbReference type="RuleBase" id="RU362001"/>
    </source>
</evidence>
<dbReference type="Proteomes" id="UP000247569">
    <property type="component" value="Unassembled WGS sequence"/>
</dbReference>
<keyword evidence="3" id="KW-1185">Reference proteome</keyword>
<dbReference type="InterPro" id="IPR036689">
    <property type="entry name" value="ESAT-6-like_sf"/>
</dbReference>
<name>A0A318KI97_9NOCA</name>
<organism evidence="2 3">
    <name type="scientific">Nocardia tenerifensis</name>
    <dbReference type="NCBI Taxonomy" id="228006"/>
    <lineage>
        <taxon>Bacteria</taxon>
        <taxon>Bacillati</taxon>
        <taxon>Actinomycetota</taxon>
        <taxon>Actinomycetes</taxon>
        <taxon>Mycobacteriales</taxon>
        <taxon>Nocardiaceae</taxon>
        <taxon>Nocardia</taxon>
    </lineage>
</organism>
<dbReference type="NCBIfam" id="TIGR03930">
    <property type="entry name" value="WXG100_ESAT6"/>
    <property type="match status" value="1"/>
</dbReference>